<keyword evidence="3 5" id="KW-0472">Membrane</keyword>
<dbReference type="InterPro" id="IPR036640">
    <property type="entry name" value="ABC1_TM_sf"/>
</dbReference>
<evidence type="ECO:0000256" key="5">
    <source>
        <dbReference type="SAM" id="Phobius"/>
    </source>
</evidence>
<feature type="region of interest" description="Disordered" evidence="4">
    <location>
        <begin position="1"/>
        <end position="33"/>
    </location>
</feature>
<evidence type="ECO:0000313" key="7">
    <source>
        <dbReference type="Proteomes" id="UP000028821"/>
    </source>
</evidence>
<dbReference type="VEuPathDB" id="ToxoDB:TGMAS_260310A"/>
<accession>A0A086QRK1</accession>
<keyword evidence="6" id="KW-0547">Nucleotide-binding</keyword>
<dbReference type="GO" id="GO:0016787">
    <property type="term" value="F:hydrolase activity"/>
    <property type="evidence" value="ECO:0007669"/>
    <property type="project" value="UniProtKB-KW"/>
</dbReference>
<protein>
    <submittedName>
        <fullName evidence="6">ATP-binding cassette transporter ABC.B1</fullName>
        <ecNumber evidence="6">3.6.3.44</ecNumber>
        <ecNumber evidence="6">3.6.3.48</ecNumber>
    </submittedName>
</protein>
<organism evidence="6 7">
    <name type="scientific">Toxoplasma gondii MAS</name>
    <dbReference type="NCBI Taxonomy" id="943118"/>
    <lineage>
        <taxon>Eukaryota</taxon>
        <taxon>Sar</taxon>
        <taxon>Alveolata</taxon>
        <taxon>Apicomplexa</taxon>
        <taxon>Conoidasida</taxon>
        <taxon>Coccidia</taxon>
        <taxon>Eucoccidiorida</taxon>
        <taxon>Eimeriorina</taxon>
        <taxon>Sarcocystidae</taxon>
        <taxon>Toxoplasma</taxon>
    </lineage>
</organism>
<proteinExistence type="predicted"/>
<dbReference type="EC" id="3.6.3.48" evidence="6"/>
<gene>
    <name evidence="6" type="ORF">TGMAS_260310A</name>
</gene>
<dbReference type="GO" id="GO:0016020">
    <property type="term" value="C:membrane"/>
    <property type="evidence" value="ECO:0007669"/>
    <property type="project" value="InterPro"/>
</dbReference>
<evidence type="ECO:0000313" key="6">
    <source>
        <dbReference type="EMBL" id="KFH15233.1"/>
    </source>
</evidence>
<evidence type="ECO:0000256" key="4">
    <source>
        <dbReference type="SAM" id="MobiDB-lite"/>
    </source>
</evidence>
<evidence type="ECO:0000256" key="2">
    <source>
        <dbReference type="ARBA" id="ARBA00022989"/>
    </source>
</evidence>
<reference evidence="6 7" key="1">
    <citation type="submission" date="2014-04" db="EMBL/GenBank/DDBJ databases">
        <authorList>
            <person name="Sibley D."/>
            <person name="Venepally P."/>
            <person name="Karamycheva S."/>
            <person name="Hadjithomas M."/>
            <person name="Khan A."/>
            <person name="Brunk B."/>
            <person name="Roos D."/>
            <person name="Caler E."/>
            <person name="Lorenzi H."/>
        </authorList>
    </citation>
    <scope>NUCLEOTIDE SEQUENCE [LARGE SCALE GENOMIC DNA]</scope>
    <source>
        <strain evidence="6 7">MAS</strain>
    </source>
</reference>
<evidence type="ECO:0000256" key="1">
    <source>
        <dbReference type="ARBA" id="ARBA00022692"/>
    </source>
</evidence>
<evidence type="ECO:0000256" key="3">
    <source>
        <dbReference type="ARBA" id="ARBA00023136"/>
    </source>
</evidence>
<keyword evidence="2 5" id="KW-1133">Transmembrane helix</keyword>
<keyword evidence="1 5" id="KW-0812">Transmembrane</keyword>
<comment type="caution">
    <text evidence="6">The sequence shown here is derived from an EMBL/GenBank/DDBJ whole genome shotgun (WGS) entry which is preliminary data.</text>
</comment>
<dbReference type="EC" id="3.6.3.44" evidence="6"/>
<dbReference type="Gene3D" id="1.20.1560.10">
    <property type="entry name" value="ABC transporter type 1, transmembrane domain"/>
    <property type="match status" value="1"/>
</dbReference>
<dbReference type="Proteomes" id="UP000028821">
    <property type="component" value="Unassembled WGS sequence"/>
</dbReference>
<name>A0A086QRK1_TOXGO</name>
<dbReference type="GO" id="GO:0005524">
    <property type="term" value="F:ATP binding"/>
    <property type="evidence" value="ECO:0007669"/>
    <property type="project" value="UniProtKB-KW"/>
</dbReference>
<keyword evidence="6" id="KW-0067">ATP-binding</keyword>
<dbReference type="EMBL" id="AEXC02000963">
    <property type="protein sequence ID" value="KFH15233.1"/>
    <property type="molecule type" value="Genomic_DNA"/>
</dbReference>
<feature type="transmembrane region" description="Helical" evidence="5">
    <location>
        <begin position="51"/>
        <end position="75"/>
    </location>
</feature>
<keyword evidence="6" id="KW-0378">Hydrolase</keyword>
<dbReference type="AlphaFoldDB" id="A0A086QRK1"/>
<sequence>MATSDDSSTGGAGNRLLEGKEVGIDPSPSQTTGKQKRYLMAPFHFVSGTEIGVLVVGVVFALGAGAAMPGFISIFGDMMAALNTNTDMVPYAKLLAILGPEEFEYNRS</sequence>